<organism evidence="1 2">
    <name type="scientific">Elysia crispata</name>
    <name type="common">lettuce slug</name>
    <dbReference type="NCBI Taxonomy" id="231223"/>
    <lineage>
        <taxon>Eukaryota</taxon>
        <taxon>Metazoa</taxon>
        <taxon>Spiralia</taxon>
        <taxon>Lophotrochozoa</taxon>
        <taxon>Mollusca</taxon>
        <taxon>Gastropoda</taxon>
        <taxon>Heterobranchia</taxon>
        <taxon>Euthyneura</taxon>
        <taxon>Panpulmonata</taxon>
        <taxon>Sacoglossa</taxon>
        <taxon>Placobranchoidea</taxon>
        <taxon>Plakobranchidae</taxon>
        <taxon>Elysia</taxon>
    </lineage>
</organism>
<reference evidence="1" key="1">
    <citation type="journal article" date="2023" name="G3 (Bethesda)">
        <title>A reference genome for the long-term kleptoplast-retaining sea slug Elysia crispata morphotype clarki.</title>
        <authorList>
            <person name="Eastman K.E."/>
            <person name="Pendleton A.L."/>
            <person name="Shaikh M.A."/>
            <person name="Suttiyut T."/>
            <person name="Ogas R."/>
            <person name="Tomko P."/>
            <person name="Gavelis G."/>
            <person name="Widhalm J.R."/>
            <person name="Wisecaver J.H."/>
        </authorList>
    </citation>
    <scope>NUCLEOTIDE SEQUENCE</scope>
    <source>
        <strain evidence="1">ECLA1</strain>
    </source>
</reference>
<sequence length="68" mass="7571">MANLRGSETTWALNSLPLLERVIHARAVSSRQIAGRRYMCDSLVPLTRQARKELCVCVCVCSHDTEPG</sequence>
<comment type="caution">
    <text evidence="1">The sequence shown here is derived from an EMBL/GenBank/DDBJ whole genome shotgun (WGS) entry which is preliminary data.</text>
</comment>
<evidence type="ECO:0000313" key="1">
    <source>
        <dbReference type="EMBL" id="KAK3756635.1"/>
    </source>
</evidence>
<accession>A0AAE0YT98</accession>
<evidence type="ECO:0000313" key="2">
    <source>
        <dbReference type="Proteomes" id="UP001283361"/>
    </source>
</evidence>
<gene>
    <name evidence="1" type="ORF">RRG08_058991</name>
</gene>
<proteinExistence type="predicted"/>
<name>A0AAE0YT98_9GAST</name>
<dbReference type="Proteomes" id="UP001283361">
    <property type="component" value="Unassembled WGS sequence"/>
</dbReference>
<dbReference type="EMBL" id="JAWDGP010005491">
    <property type="protein sequence ID" value="KAK3756635.1"/>
    <property type="molecule type" value="Genomic_DNA"/>
</dbReference>
<dbReference type="AlphaFoldDB" id="A0AAE0YT98"/>
<protein>
    <submittedName>
        <fullName evidence="1">Uncharacterized protein</fullName>
    </submittedName>
</protein>
<keyword evidence="2" id="KW-1185">Reference proteome</keyword>